<dbReference type="AlphaFoldDB" id="A0A2T9WU90"/>
<evidence type="ECO:0000313" key="2">
    <source>
        <dbReference type="Proteomes" id="UP000245908"/>
    </source>
</evidence>
<accession>A0A2T9WU90</accession>
<dbReference type="Proteomes" id="UP000245908">
    <property type="component" value="Unassembled WGS sequence"/>
</dbReference>
<evidence type="ECO:0000313" key="1">
    <source>
        <dbReference type="EMBL" id="PVU71410.1"/>
    </source>
</evidence>
<organism evidence="1 2">
    <name type="scientific">Nanobsidianus stetteri</name>
    <dbReference type="NCBI Taxonomy" id="1294122"/>
    <lineage>
        <taxon>Archaea</taxon>
        <taxon>Nanobdellota</taxon>
        <taxon>Candidatus Nanoarchaeia</taxon>
        <taxon>Nanoarchaeales</taxon>
        <taxon>Nanopusillaceae</taxon>
        <taxon>Candidatus Nanobsidianus</taxon>
    </lineage>
</organism>
<gene>
    <name evidence="1" type="ORF">DDW05_01150</name>
</gene>
<sequence>MALDPKSLSKIVSSYYLDLSELKLKDERPLDEKSFQISLDELLESYGSNGYLAYILLRNVKIIRTKDYNGEYMLYSPLEKIISEETINIIFRDSTKYDEIKKSIDIYAKNGELYLPQKLKGKIEVEAEIDALVIARGYSSEPILYNFEFKSDLKKNINDKRYIKAHLQLFRSSIVLIYALLKAGIISKDSKFYIFSILSSRDLYRPVYLSVYNRDLYAYYINHKDKSIKYQIPLSGADLEKYANYSKDDFEYSIEKRGLVECLLGLGCDDNNNYNHKKRR</sequence>
<protein>
    <submittedName>
        <fullName evidence="1">Uncharacterized protein</fullName>
    </submittedName>
</protein>
<reference evidence="1 2" key="1">
    <citation type="journal article" date="2015" name="Appl. Environ. Microbiol.">
        <title>Nanoarchaeota, Their Sulfolobales Host, and Nanoarchaeota Virus Distribution across Yellowstone National Park Hot Springs.</title>
        <authorList>
            <person name="Munson-McGee J.H."/>
            <person name="Field E.K."/>
            <person name="Bateson M."/>
            <person name="Rooney C."/>
            <person name="Stepanauskas R."/>
            <person name="Young M.J."/>
        </authorList>
    </citation>
    <scope>NUCLEOTIDE SEQUENCE [LARGE SCALE GENOMIC DNA]</scope>
    <source>
        <strain evidence="1">SCGC AB-777_O03</strain>
    </source>
</reference>
<dbReference type="EMBL" id="QEFH01000006">
    <property type="protein sequence ID" value="PVU71410.1"/>
    <property type="molecule type" value="Genomic_DNA"/>
</dbReference>
<comment type="caution">
    <text evidence="1">The sequence shown here is derived from an EMBL/GenBank/DDBJ whole genome shotgun (WGS) entry which is preliminary data.</text>
</comment>
<proteinExistence type="predicted"/>
<name>A0A2T9WU90_NANST</name>